<accession>A0A9W7WAI8</accession>
<evidence type="ECO:0000313" key="1">
    <source>
        <dbReference type="EMBL" id="KAI7792150.1"/>
    </source>
</evidence>
<dbReference type="AlphaFoldDB" id="A0A9W7WAI8"/>
<evidence type="ECO:0000313" key="2">
    <source>
        <dbReference type="Proteomes" id="UP001059041"/>
    </source>
</evidence>
<protein>
    <submittedName>
        <fullName evidence="1">Uncharacterized protein</fullName>
    </submittedName>
</protein>
<organism evidence="1 2">
    <name type="scientific">Triplophysa rosa</name>
    <name type="common">Cave loach</name>
    <dbReference type="NCBI Taxonomy" id="992332"/>
    <lineage>
        <taxon>Eukaryota</taxon>
        <taxon>Metazoa</taxon>
        <taxon>Chordata</taxon>
        <taxon>Craniata</taxon>
        <taxon>Vertebrata</taxon>
        <taxon>Euteleostomi</taxon>
        <taxon>Actinopterygii</taxon>
        <taxon>Neopterygii</taxon>
        <taxon>Teleostei</taxon>
        <taxon>Ostariophysi</taxon>
        <taxon>Cypriniformes</taxon>
        <taxon>Nemacheilidae</taxon>
        <taxon>Triplophysa</taxon>
    </lineage>
</organism>
<reference evidence="1" key="1">
    <citation type="submission" date="2021-02" db="EMBL/GenBank/DDBJ databases">
        <title>Comparative genomics reveals that relaxation of natural selection precedes convergent phenotypic evolution of cavefish.</title>
        <authorList>
            <person name="Peng Z."/>
        </authorList>
    </citation>
    <scope>NUCLEOTIDE SEQUENCE</scope>
    <source>
        <tissue evidence="1">Muscle</tissue>
    </source>
</reference>
<comment type="caution">
    <text evidence="1">The sequence shown here is derived from an EMBL/GenBank/DDBJ whole genome shotgun (WGS) entry which is preliminary data.</text>
</comment>
<dbReference type="EMBL" id="JAFHDT010000024">
    <property type="protein sequence ID" value="KAI7792150.1"/>
    <property type="molecule type" value="Genomic_DNA"/>
</dbReference>
<gene>
    <name evidence="1" type="ORF">IRJ41_021950</name>
</gene>
<dbReference type="Proteomes" id="UP001059041">
    <property type="component" value="Linkage Group LG24"/>
</dbReference>
<name>A0A9W7WAI8_TRIRA</name>
<proteinExistence type="predicted"/>
<feature type="non-terminal residue" evidence="1">
    <location>
        <position position="79"/>
    </location>
</feature>
<sequence length="79" mass="8907">TQRSHDAYFLYENQSDISPRPALFICVNRGGRGWIAICCSSASAVAYLPRNYSGPSSVFIQDPAWICIHLLFKPCLRTR</sequence>
<keyword evidence="2" id="KW-1185">Reference proteome</keyword>